<organism evidence="1 2">
    <name type="scientific">Jatrophihabitans telluris</name>
    <dbReference type="NCBI Taxonomy" id="2038343"/>
    <lineage>
        <taxon>Bacteria</taxon>
        <taxon>Bacillati</taxon>
        <taxon>Actinomycetota</taxon>
        <taxon>Actinomycetes</taxon>
        <taxon>Jatrophihabitantales</taxon>
        <taxon>Jatrophihabitantaceae</taxon>
        <taxon>Jatrophihabitans</taxon>
    </lineage>
</organism>
<evidence type="ECO:0000313" key="2">
    <source>
        <dbReference type="Proteomes" id="UP001056336"/>
    </source>
</evidence>
<proteinExistence type="predicted"/>
<evidence type="ECO:0000313" key="1">
    <source>
        <dbReference type="EMBL" id="UQX89100.1"/>
    </source>
</evidence>
<name>A0ABY4R1U2_9ACTN</name>
<protein>
    <submittedName>
        <fullName evidence="1">Uncharacterized protein</fullName>
    </submittedName>
</protein>
<accession>A0ABY4R1U2</accession>
<reference evidence="1" key="2">
    <citation type="submission" date="2022-05" db="EMBL/GenBank/DDBJ databases">
        <authorList>
            <person name="Kim J.-S."/>
            <person name="Lee K."/>
            <person name="Suh M."/>
            <person name="Eom M."/>
            <person name="Kim J.-S."/>
            <person name="Kim D.-S."/>
            <person name="Ko S.-H."/>
            <person name="Shin Y."/>
            <person name="Lee J.-S."/>
        </authorList>
    </citation>
    <scope>NUCLEOTIDE SEQUENCE</scope>
    <source>
        <strain evidence="1">N237</strain>
    </source>
</reference>
<sequence>MSIDPGLLEMSCRPLITHAHDVEMRAAALRRQIHQVLAHAHDTPWRSPAGQALMSSLEHGLSAARRAADEADGLGAALRHHHDTVLARAQTLRREAEAALHLLAPVAGISLDLARHLA</sequence>
<keyword evidence="2" id="KW-1185">Reference proteome</keyword>
<dbReference type="EMBL" id="CP097332">
    <property type="protein sequence ID" value="UQX89100.1"/>
    <property type="molecule type" value="Genomic_DNA"/>
</dbReference>
<dbReference type="Proteomes" id="UP001056336">
    <property type="component" value="Chromosome"/>
</dbReference>
<reference evidence="1" key="1">
    <citation type="journal article" date="2018" name="Int. J. Syst. Evol. Microbiol.">
        <title>Jatrophihabitans telluris sp. nov., isolated from sediment soil of lava forest wetlands and the emended description of the genus Jatrophihabitans.</title>
        <authorList>
            <person name="Lee K.C."/>
            <person name="Suh M.K."/>
            <person name="Eom M.K."/>
            <person name="Kim K.K."/>
            <person name="Kim J.S."/>
            <person name="Kim D.S."/>
            <person name="Ko S.H."/>
            <person name="Shin Y.K."/>
            <person name="Lee J.S."/>
        </authorList>
    </citation>
    <scope>NUCLEOTIDE SEQUENCE</scope>
    <source>
        <strain evidence="1">N237</strain>
    </source>
</reference>
<gene>
    <name evidence="1" type="ORF">M6D93_03635</name>
</gene>
<dbReference type="RefSeq" id="WP_249772996.1">
    <property type="nucleotide sequence ID" value="NZ_CP097332.1"/>
</dbReference>